<reference evidence="1" key="1">
    <citation type="submission" date="2022-03" db="EMBL/GenBank/DDBJ databases">
        <authorList>
            <person name="Alioto T."/>
            <person name="Alioto T."/>
            <person name="Gomez Garrido J."/>
        </authorList>
    </citation>
    <scope>NUCLEOTIDE SEQUENCE</scope>
</reference>
<dbReference type="AlphaFoldDB" id="A0AAD1W4D0"/>
<dbReference type="PANTHER" id="PTHR35671">
    <property type="entry name" value="PROTEIN TOPAZ1"/>
    <property type="match status" value="1"/>
</dbReference>
<evidence type="ECO:0000313" key="2">
    <source>
        <dbReference type="Proteomes" id="UP001295444"/>
    </source>
</evidence>
<sequence length="575" mass="64766">MNEKHHPISCQRVIPLTGKHIWKVSCARTSVWSFPRKKISHIEITDILGLDSERSLEIYCQDLKTLLEENTSSNNFKRVEDVDMEVGCKKRKINASFEQIPSLESSIRKYDQESCSNKCENNKIADGIHVLLSSEEMTIDSTIPTFDKPVCSTENENNDLKTDILHGNEEPKNLSGLSCDEQSFSFKNEIDGLTSDVISGNTVKLEIISPTNNKTVTFFENEEIKSNALPHDENLHKCKGEKSNTDSHSYIDIKNFKATQAIASNNGESKPHTTSHTLEMHQIIRTFPSPNFKIPLRKPKEEPESKHSLCIVDQSIALDDSITNVQIMEIMHTNMLNELYTSSVSLSQRQCSPIKEFQSSGDGLLCRPTQSYDGYSNSSPGQINSAGDYETKLDLSSSNTFTMTELSNNDSLSNMYPDNFWLTHQASSKRNKRENQNIPDILKAYEDDILVIDVIQDDPDLFGFTQGEELRGSPDTSSPLNDKNTLNANKQSMILSCNFPKQEQSQVESKSVVKHMESPSKTYEDFANDLFSARNKKNSLESKCSTLVEENEEPVPVGLLAESEKQKQFETEVTV</sequence>
<protein>
    <submittedName>
        <fullName evidence="1">Uncharacterized protein</fullName>
    </submittedName>
</protein>
<proteinExistence type="predicted"/>
<dbReference type="EMBL" id="OW240915">
    <property type="protein sequence ID" value="CAH2282903.1"/>
    <property type="molecule type" value="Genomic_DNA"/>
</dbReference>
<keyword evidence="2" id="KW-1185">Reference proteome</keyword>
<dbReference type="PANTHER" id="PTHR35671:SF1">
    <property type="entry name" value="PROTEIN TOPAZ1"/>
    <property type="match status" value="1"/>
</dbReference>
<organism evidence="1 2">
    <name type="scientific">Pelobates cultripes</name>
    <name type="common">Western spadefoot toad</name>
    <dbReference type="NCBI Taxonomy" id="61616"/>
    <lineage>
        <taxon>Eukaryota</taxon>
        <taxon>Metazoa</taxon>
        <taxon>Chordata</taxon>
        <taxon>Craniata</taxon>
        <taxon>Vertebrata</taxon>
        <taxon>Euteleostomi</taxon>
        <taxon>Amphibia</taxon>
        <taxon>Batrachia</taxon>
        <taxon>Anura</taxon>
        <taxon>Pelobatoidea</taxon>
        <taxon>Pelobatidae</taxon>
        <taxon>Pelobates</taxon>
    </lineage>
</organism>
<dbReference type="GO" id="GO:0048137">
    <property type="term" value="P:spermatocyte division"/>
    <property type="evidence" value="ECO:0007669"/>
    <property type="project" value="TreeGrafter"/>
</dbReference>
<gene>
    <name evidence="1" type="ORF">PECUL_23A044411</name>
</gene>
<evidence type="ECO:0000313" key="1">
    <source>
        <dbReference type="EMBL" id="CAH2282903.1"/>
    </source>
</evidence>
<dbReference type="Proteomes" id="UP001295444">
    <property type="component" value="Chromosome 04"/>
</dbReference>
<name>A0AAD1W4D0_PELCU</name>
<accession>A0AAD1W4D0</accession>
<dbReference type="InterPro" id="IPR038952">
    <property type="entry name" value="TOPAZ1"/>
</dbReference>